<comment type="caution">
    <text evidence="13">The sequence shown here is derived from an EMBL/GenBank/DDBJ whole genome shotgun (WGS) entry which is preliminary data.</text>
</comment>
<feature type="binding site" evidence="9">
    <location>
        <begin position="33"/>
        <end position="37"/>
    </location>
    <ligand>
        <name>4-amino-2-methyl-5-(diphosphooxymethyl)pyrimidine</name>
        <dbReference type="ChEBI" id="CHEBI:57841"/>
    </ligand>
</feature>
<keyword evidence="2 9" id="KW-0808">Transferase</keyword>
<comment type="catalytic activity">
    <reaction evidence="7 9 10">
        <text>2-(2-carboxy-4-methylthiazol-5-yl)ethyl phosphate + 4-amino-2-methyl-5-(diphosphooxymethyl)pyrimidine + 2 H(+) = thiamine phosphate + CO2 + diphosphate</text>
        <dbReference type="Rhea" id="RHEA:47848"/>
        <dbReference type="ChEBI" id="CHEBI:15378"/>
        <dbReference type="ChEBI" id="CHEBI:16526"/>
        <dbReference type="ChEBI" id="CHEBI:33019"/>
        <dbReference type="ChEBI" id="CHEBI:37575"/>
        <dbReference type="ChEBI" id="CHEBI:57841"/>
        <dbReference type="ChEBI" id="CHEBI:62890"/>
        <dbReference type="EC" id="2.5.1.3"/>
    </reaction>
</comment>
<dbReference type="InterPro" id="IPR034291">
    <property type="entry name" value="TMP_synthase"/>
</dbReference>
<evidence type="ECO:0000313" key="13">
    <source>
        <dbReference type="EMBL" id="NNU80102.1"/>
    </source>
</evidence>
<dbReference type="EMBL" id="JABFBC010000001">
    <property type="protein sequence ID" value="NNU80102.1"/>
    <property type="molecule type" value="Genomic_DNA"/>
</dbReference>
<comment type="function">
    <text evidence="9">Condenses 4-methyl-5-(beta-hydroxyethyl)thiazole monophosphate (THZ-P) and 2-methyl-4-amino-5-hydroxymethyl pyrimidine pyrophosphate (HMP-PP) to form thiamine monophosphate (TMP).</text>
</comment>
<feature type="binding site" evidence="9">
    <location>
        <begin position="129"/>
        <end position="131"/>
    </location>
    <ligand>
        <name>2-[(2R,5Z)-2-carboxy-4-methylthiazol-5(2H)-ylidene]ethyl phosphate</name>
        <dbReference type="ChEBI" id="CHEBI:62899"/>
    </ligand>
</feature>
<keyword evidence="4 9" id="KW-0460">Magnesium</keyword>
<dbReference type="GO" id="GO:0009228">
    <property type="term" value="P:thiamine biosynthetic process"/>
    <property type="evidence" value="ECO:0007669"/>
    <property type="project" value="UniProtKB-KW"/>
</dbReference>
<dbReference type="GO" id="GO:0009229">
    <property type="term" value="P:thiamine diphosphate biosynthetic process"/>
    <property type="evidence" value="ECO:0007669"/>
    <property type="project" value="UniProtKB-UniRule"/>
</dbReference>
<feature type="binding site" evidence="9">
    <location>
        <begin position="180"/>
        <end position="181"/>
    </location>
    <ligand>
        <name>2-[(2R,5Z)-2-carboxy-4-methylthiazol-5(2H)-ylidene]ethyl phosphate</name>
        <dbReference type="ChEBI" id="CHEBI:62899"/>
    </ligand>
</feature>
<evidence type="ECO:0000256" key="11">
    <source>
        <dbReference type="RuleBase" id="RU004253"/>
    </source>
</evidence>
<gene>
    <name evidence="9 13" type="primary">thiE</name>
    <name evidence="13" type="ORF">HMH01_06590</name>
</gene>
<dbReference type="NCBIfam" id="TIGR00693">
    <property type="entry name" value="thiE"/>
    <property type="match status" value="1"/>
</dbReference>
<organism evidence="13 14">
    <name type="scientific">Halovulum dunhuangense</name>
    <dbReference type="NCBI Taxonomy" id="1505036"/>
    <lineage>
        <taxon>Bacteria</taxon>
        <taxon>Pseudomonadati</taxon>
        <taxon>Pseudomonadota</taxon>
        <taxon>Alphaproteobacteria</taxon>
        <taxon>Rhodobacterales</taxon>
        <taxon>Paracoccaceae</taxon>
        <taxon>Halovulum</taxon>
    </lineage>
</organism>
<dbReference type="Pfam" id="PF02581">
    <property type="entry name" value="TMP-TENI"/>
    <property type="match status" value="1"/>
</dbReference>
<dbReference type="PANTHER" id="PTHR20857">
    <property type="entry name" value="THIAMINE-PHOSPHATE PYROPHOSPHORYLASE"/>
    <property type="match status" value="1"/>
</dbReference>
<reference evidence="13 14" key="1">
    <citation type="submission" date="2020-05" db="EMBL/GenBank/DDBJ databases">
        <title>Gimesia benthica sp. nov., a novel planctomycete isolated from a deep-sea water sample of the Northwest Indian Ocean.</title>
        <authorList>
            <person name="Wang J."/>
            <person name="Ruan C."/>
            <person name="Song L."/>
            <person name="Zhu Y."/>
            <person name="Li A."/>
            <person name="Zheng X."/>
            <person name="Wang L."/>
            <person name="Lu Z."/>
            <person name="Huang Y."/>
            <person name="Du W."/>
            <person name="Zhou Y."/>
            <person name="Huang L."/>
            <person name="Dai X."/>
        </authorList>
    </citation>
    <scope>NUCLEOTIDE SEQUENCE [LARGE SCALE GENOMIC DNA]</scope>
    <source>
        <strain evidence="13 14">YYQ-30</strain>
    </source>
</reference>
<dbReference type="InterPro" id="IPR013785">
    <property type="entry name" value="Aldolase_TIM"/>
</dbReference>
<feature type="binding site" evidence="9">
    <location>
        <position position="66"/>
    </location>
    <ligand>
        <name>Mg(2+)</name>
        <dbReference type="ChEBI" id="CHEBI:18420"/>
    </ligand>
</feature>
<dbReference type="InterPro" id="IPR022998">
    <property type="entry name" value="ThiamineP_synth_TenI"/>
</dbReference>
<comment type="pathway">
    <text evidence="1 9 11">Cofactor biosynthesis; thiamine diphosphate biosynthesis; thiamine phosphate from 4-amino-2-methyl-5-diphosphomethylpyrimidine and 4-methyl-5-(2-phosphoethyl)-thiazole: step 1/1.</text>
</comment>
<evidence type="ECO:0000256" key="8">
    <source>
        <dbReference type="ARBA" id="ARBA00047883"/>
    </source>
</evidence>
<sequence>MIGPVYVITDPAAPLPVIEQARAAARGGAWAVQLRDKGASDAELVALARALVAELRPLGVKLIVNDRLEVALAAGADGLHIGQGDGDPVAARARLGAGRLLGLSVETVAQASRVPGCVDHVGAGPVRATATKPDHAAPTGLDGLAAIVARAGVPAVAIGGLGPGDAAAVKAAGAAGMAVVSAVVRAAAPEDATRALVAEWRQA</sequence>
<dbReference type="GO" id="GO:0004789">
    <property type="term" value="F:thiamine-phosphate diphosphorylase activity"/>
    <property type="evidence" value="ECO:0007669"/>
    <property type="project" value="UniProtKB-UniRule"/>
</dbReference>
<dbReference type="GO" id="GO:0005737">
    <property type="term" value="C:cytoplasm"/>
    <property type="evidence" value="ECO:0007669"/>
    <property type="project" value="TreeGrafter"/>
</dbReference>
<comment type="catalytic activity">
    <reaction evidence="6 9 10">
        <text>4-methyl-5-(2-phosphooxyethyl)-thiazole + 4-amino-2-methyl-5-(diphosphooxymethyl)pyrimidine + H(+) = thiamine phosphate + diphosphate</text>
        <dbReference type="Rhea" id="RHEA:22328"/>
        <dbReference type="ChEBI" id="CHEBI:15378"/>
        <dbReference type="ChEBI" id="CHEBI:33019"/>
        <dbReference type="ChEBI" id="CHEBI:37575"/>
        <dbReference type="ChEBI" id="CHEBI:57841"/>
        <dbReference type="ChEBI" id="CHEBI:58296"/>
        <dbReference type="EC" id="2.5.1.3"/>
    </reaction>
</comment>
<name>A0A849L1F8_9RHOB</name>
<evidence type="ECO:0000256" key="6">
    <source>
        <dbReference type="ARBA" id="ARBA00047334"/>
    </source>
</evidence>
<keyword evidence="14" id="KW-1185">Reference proteome</keyword>
<dbReference type="GO" id="GO:0000287">
    <property type="term" value="F:magnesium ion binding"/>
    <property type="evidence" value="ECO:0007669"/>
    <property type="project" value="UniProtKB-UniRule"/>
</dbReference>
<comment type="cofactor">
    <cofactor evidence="9">
        <name>Mg(2+)</name>
        <dbReference type="ChEBI" id="CHEBI:18420"/>
    </cofactor>
    <text evidence="9">Binds 1 Mg(2+) ion per subunit.</text>
</comment>
<dbReference type="UniPathway" id="UPA00060">
    <property type="reaction ID" value="UER00141"/>
</dbReference>
<evidence type="ECO:0000256" key="10">
    <source>
        <dbReference type="RuleBase" id="RU003826"/>
    </source>
</evidence>
<comment type="catalytic activity">
    <reaction evidence="8 9 10">
        <text>2-[(2R,5Z)-2-carboxy-4-methylthiazol-5(2H)-ylidene]ethyl phosphate + 4-amino-2-methyl-5-(diphosphooxymethyl)pyrimidine + 2 H(+) = thiamine phosphate + CO2 + diphosphate</text>
        <dbReference type="Rhea" id="RHEA:47844"/>
        <dbReference type="ChEBI" id="CHEBI:15378"/>
        <dbReference type="ChEBI" id="CHEBI:16526"/>
        <dbReference type="ChEBI" id="CHEBI:33019"/>
        <dbReference type="ChEBI" id="CHEBI:37575"/>
        <dbReference type="ChEBI" id="CHEBI:57841"/>
        <dbReference type="ChEBI" id="CHEBI:62899"/>
        <dbReference type="EC" id="2.5.1.3"/>
    </reaction>
</comment>
<dbReference type="EC" id="2.5.1.3" evidence="9"/>
<dbReference type="PANTHER" id="PTHR20857:SF15">
    <property type="entry name" value="THIAMINE-PHOSPHATE SYNTHASE"/>
    <property type="match status" value="1"/>
</dbReference>
<evidence type="ECO:0000256" key="4">
    <source>
        <dbReference type="ARBA" id="ARBA00022842"/>
    </source>
</evidence>
<dbReference type="SUPFAM" id="SSF51391">
    <property type="entry name" value="Thiamin phosphate synthase"/>
    <property type="match status" value="1"/>
</dbReference>
<dbReference type="Gene3D" id="3.20.20.70">
    <property type="entry name" value="Aldolase class I"/>
    <property type="match status" value="1"/>
</dbReference>
<evidence type="ECO:0000256" key="3">
    <source>
        <dbReference type="ARBA" id="ARBA00022723"/>
    </source>
</evidence>
<keyword evidence="3 9" id="KW-0479">Metal-binding</keyword>
<comment type="similarity">
    <text evidence="9 10">Belongs to the thiamine-phosphate synthase family.</text>
</comment>
<feature type="domain" description="Thiamine phosphate synthase/TenI" evidence="12">
    <location>
        <begin position="5"/>
        <end position="183"/>
    </location>
</feature>
<evidence type="ECO:0000256" key="1">
    <source>
        <dbReference type="ARBA" id="ARBA00005165"/>
    </source>
</evidence>
<dbReference type="RefSeq" id="WP_171323579.1">
    <property type="nucleotide sequence ID" value="NZ_JABFBC010000001.1"/>
</dbReference>
<feature type="binding site" evidence="9">
    <location>
        <position position="132"/>
    </location>
    <ligand>
        <name>4-amino-2-methyl-5-(diphosphooxymethyl)pyrimidine</name>
        <dbReference type="ChEBI" id="CHEBI:57841"/>
    </ligand>
</feature>
<feature type="binding site" evidence="9">
    <location>
        <position position="104"/>
    </location>
    <ligand>
        <name>4-amino-2-methyl-5-(diphosphooxymethyl)pyrimidine</name>
        <dbReference type="ChEBI" id="CHEBI:57841"/>
    </ligand>
</feature>
<proteinExistence type="inferred from homology"/>
<accession>A0A849L1F8</accession>
<keyword evidence="5 9" id="KW-0784">Thiamine biosynthesis</keyword>
<dbReference type="AlphaFoldDB" id="A0A849L1F8"/>
<protein>
    <recommendedName>
        <fullName evidence="9">Thiamine-phosphate synthase</fullName>
        <shortName evidence="9">TP synthase</shortName>
        <shortName evidence="9">TPS</shortName>
        <ecNumber evidence="9">2.5.1.3</ecNumber>
    </recommendedName>
    <alternativeName>
        <fullName evidence="9">Thiamine-phosphate pyrophosphorylase</fullName>
        <shortName evidence="9">TMP pyrophosphorylase</shortName>
        <shortName evidence="9">TMP-PPase</shortName>
    </alternativeName>
</protein>
<evidence type="ECO:0000313" key="14">
    <source>
        <dbReference type="Proteomes" id="UP000572377"/>
    </source>
</evidence>
<dbReference type="Proteomes" id="UP000572377">
    <property type="component" value="Unassembled WGS sequence"/>
</dbReference>
<feature type="binding site" evidence="9">
    <location>
        <position position="160"/>
    </location>
    <ligand>
        <name>2-[(2R,5Z)-2-carboxy-4-methylthiazol-5(2H)-ylidene]ethyl phosphate</name>
        <dbReference type="ChEBI" id="CHEBI:62899"/>
    </ligand>
</feature>
<evidence type="ECO:0000256" key="9">
    <source>
        <dbReference type="HAMAP-Rule" id="MF_00097"/>
    </source>
</evidence>
<dbReference type="InterPro" id="IPR036206">
    <property type="entry name" value="ThiamineP_synth_sf"/>
</dbReference>
<dbReference type="HAMAP" id="MF_00097">
    <property type="entry name" value="TMP_synthase"/>
    <property type="match status" value="1"/>
</dbReference>
<dbReference type="CDD" id="cd00564">
    <property type="entry name" value="TMP_TenI"/>
    <property type="match status" value="1"/>
</dbReference>
<feature type="binding site" evidence="9">
    <location>
        <position position="65"/>
    </location>
    <ligand>
        <name>4-amino-2-methyl-5-(diphosphooxymethyl)pyrimidine</name>
        <dbReference type="ChEBI" id="CHEBI:57841"/>
    </ligand>
</feature>
<evidence type="ECO:0000256" key="7">
    <source>
        <dbReference type="ARBA" id="ARBA00047851"/>
    </source>
</evidence>
<evidence type="ECO:0000259" key="12">
    <source>
        <dbReference type="Pfam" id="PF02581"/>
    </source>
</evidence>
<evidence type="ECO:0000256" key="2">
    <source>
        <dbReference type="ARBA" id="ARBA00022679"/>
    </source>
</evidence>
<feature type="binding site" evidence="9">
    <location>
        <position position="85"/>
    </location>
    <ligand>
        <name>Mg(2+)</name>
        <dbReference type="ChEBI" id="CHEBI:18420"/>
    </ligand>
</feature>
<evidence type="ECO:0000256" key="5">
    <source>
        <dbReference type="ARBA" id="ARBA00022977"/>
    </source>
</evidence>